<sequence length="76" mass="8307">MDNVIDLSIPVAEVIEKQPEVLDVLVELGFKPLANPVMRNTVGRMVSIKKGASMNGIDLDKIKQTLELNGYEVVGI</sequence>
<dbReference type="Gene3D" id="1.10.3910.10">
    <property type="entry name" value="SP0561-like"/>
    <property type="match status" value="1"/>
</dbReference>
<reference evidence="1 2" key="1">
    <citation type="submission" date="2018-11" db="EMBL/GenBank/DDBJ databases">
        <title>Species Designations Belie Phenotypic and Genotypic Heterogeneity in Oral Streptococci.</title>
        <authorList>
            <person name="Velsko I."/>
        </authorList>
    </citation>
    <scope>NUCLEOTIDE SEQUENCE [LARGE SCALE GENOMIC DNA]</scope>
    <source>
        <strain evidence="1 2">A54</strain>
    </source>
</reference>
<comment type="caution">
    <text evidence="1">The sequence shown here is derived from an EMBL/GenBank/DDBJ whole genome shotgun (WGS) entry which is preliminary data.</text>
</comment>
<dbReference type="InterPro" id="IPR015077">
    <property type="entry name" value="DUF1858"/>
</dbReference>
<dbReference type="Proteomes" id="UP000277890">
    <property type="component" value="Unassembled WGS sequence"/>
</dbReference>
<dbReference type="Pfam" id="PF08984">
    <property type="entry name" value="DUF1858"/>
    <property type="match status" value="1"/>
</dbReference>
<accession>A0A0F2CRT1</accession>
<dbReference type="EMBL" id="RJPQ01000005">
    <property type="protein sequence ID" value="RSJ86173.1"/>
    <property type="molecule type" value="Genomic_DNA"/>
</dbReference>
<dbReference type="AlphaFoldDB" id="A0A0F2CRT1"/>
<organism evidence="1 2">
    <name type="scientific">Streptococcus cristatus</name>
    <dbReference type="NCBI Taxonomy" id="45634"/>
    <lineage>
        <taxon>Bacteria</taxon>
        <taxon>Bacillati</taxon>
        <taxon>Bacillota</taxon>
        <taxon>Bacilli</taxon>
        <taxon>Lactobacillales</taxon>
        <taxon>Streptococcaceae</taxon>
        <taxon>Streptococcus</taxon>
    </lineage>
</organism>
<protein>
    <submittedName>
        <fullName evidence="1">Uncharacterized protein</fullName>
    </submittedName>
</protein>
<dbReference type="RefSeq" id="WP_045498993.1">
    <property type="nucleotide sequence ID" value="NZ_JAHZQO010000002.1"/>
</dbReference>
<dbReference type="InterPro" id="IPR038062">
    <property type="entry name" value="ScdA-like_N_sf"/>
</dbReference>
<dbReference type="SUPFAM" id="SSF140683">
    <property type="entry name" value="SP0561-like"/>
    <property type="match status" value="1"/>
</dbReference>
<gene>
    <name evidence="1" type="ORF">D8794_05505</name>
</gene>
<proteinExistence type="predicted"/>
<name>A0A0F2CRT1_STRCR</name>
<dbReference type="OrthoDB" id="411397at2"/>
<evidence type="ECO:0000313" key="2">
    <source>
        <dbReference type="Proteomes" id="UP000277890"/>
    </source>
</evidence>
<evidence type="ECO:0000313" key="1">
    <source>
        <dbReference type="EMBL" id="RSJ86173.1"/>
    </source>
</evidence>